<dbReference type="Proteomes" id="UP000190064">
    <property type="component" value="Unassembled WGS sequence"/>
</dbReference>
<evidence type="ECO:0000313" key="1">
    <source>
        <dbReference type="EMBL" id="OOV88756.1"/>
    </source>
</evidence>
<proteinExistence type="predicted"/>
<gene>
    <name evidence="1" type="ORF">BTA35_0204565</name>
</gene>
<reference evidence="1" key="1">
    <citation type="submission" date="2017-02" db="EMBL/GenBank/DDBJ databases">
        <title>Draft Genome Sequence of the Salt Water Bacterium Oceanospirillum linum ATCC 11336.</title>
        <authorList>
            <person name="Trachtenberg A.M."/>
            <person name="Carney J.G."/>
            <person name="Linnane J.D."/>
            <person name="Rheaume B.A."/>
            <person name="Pitts N.L."/>
            <person name="Mykles D.L."/>
            <person name="Maclea K.S."/>
        </authorList>
    </citation>
    <scope>NUCLEOTIDE SEQUENCE [LARGE SCALE GENOMIC DNA]</scope>
    <source>
        <strain evidence="1">ATCC 11336</strain>
    </source>
</reference>
<comment type="caution">
    <text evidence="1">The sequence shown here is derived from an EMBL/GenBank/DDBJ whole genome shotgun (WGS) entry which is preliminary data.</text>
</comment>
<organism evidence="1 2">
    <name type="scientific">Oceanospirillum linum</name>
    <dbReference type="NCBI Taxonomy" id="966"/>
    <lineage>
        <taxon>Bacteria</taxon>
        <taxon>Pseudomonadati</taxon>
        <taxon>Pseudomonadota</taxon>
        <taxon>Gammaproteobacteria</taxon>
        <taxon>Oceanospirillales</taxon>
        <taxon>Oceanospirillaceae</taxon>
        <taxon>Oceanospirillum</taxon>
    </lineage>
</organism>
<protein>
    <submittedName>
        <fullName evidence="1">Uncharacterized protein</fullName>
    </submittedName>
</protein>
<name>A0A1T1HG19_OCELI</name>
<accession>A0A1T1HG19</accession>
<keyword evidence="2" id="KW-1185">Reference proteome</keyword>
<dbReference type="EMBL" id="MTSD02000001">
    <property type="protein sequence ID" value="OOV88756.1"/>
    <property type="molecule type" value="Genomic_DNA"/>
</dbReference>
<evidence type="ECO:0000313" key="2">
    <source>
        <dbReference type="Proteomes" id="UP000190064"/>
    </source>
</evidence>
<sequence length="103" mass="12401">MANQFFPDFALFAKVIPQPVPVQKVQQHWLDGVNNLVNLELEAMMEYNHLWFDLWQDCASGDKEVCHERLIDHWAEHHKLLMDHQKRRESVITEWKEHIEEVL</sequence>
<dbReference type="AlphaFoldDB" id="A0A1T1HG19"/>